<reference evidence="1 2" key="1">
    <citation type="submission" date="2017-05" db="EMBL/GenBank/DDBJ databases">
        <authorList>
            <person name="Varghese N."/>
            <person name="Submissions S."/>
        </authorList>
    </citation>
    <scope>NUCLEOTIDE SEQUENCE [LARGE SCALE GENOMIC DNA]</scope>
    <source>
        <strain evidence="1 2">CGMCC 1.7287</strain>
    </source>
</reference>
<proteinExistence type="predicted"/>
<protein>
    <recommendedName>
        <fullName evidence="3">Alpha/beta hydrolase</fullName>
    </recommendedName>
</protein>
<accession>A0ABY1RXY4</accession>
<name>A0ABY1RXY4_9GAMM</name>
<gene>
    <name evidence="1" type="ORF">SAMN04487964_10339</name>
</gene>
<evidence type="ECO:0000313" key="2">
    <source>
        <dbReference type="Proteomes" id="UP001159257"/>
    </source>
</evidence>
<dbReference type="Gene3D" id="3.40.50.1820">
    <property type="entry name" value="alpha/beta hydrolase"/>
    <property type="match status" value="1"/>
</dbReference>
<dbReference type="RefSeq" id="WP_239040183.1">
    <property type="nucleotide sequence ID" value="NZ_BAAAEY010000003.1"/>
</dbReference>
<dbReference type="EMBL" id="FXWV01000003">
    <property type="protein sequence ID" value="SMR73098.1"/>
    <property type="molecule type" value="Genomic_DNA"/>
</dbReference>
<sequence length="254" mass="29030">MPEYIENGELGAWLHTPDTLRDMERLLICVHGISRNAQEQLEAFIPIAEAQGIKLLVPEFTEGKFPGYQRLDQHPGLDRADLALNRLLLQLQPDITRMKLDLFGYSGGAQFSHRYALCYPHRIRSMILAAAGWYTFPDPEERYPRGLSNWPHTLPRPANKQQLLSIPTLVMVGSDDTLVDSSLRSGRKIDLQQGRTRLERAHNWFHFCCSLGKTNAWRFAELRSVGHSFSDSVTHTDMLDQIHNFIQQDRGPAL</sequence>
<comment type="caution">
    <text evidence="1">The sequence shown here is derived from an EMBL/GenBank/DDBJ whole genome shotgun (WGS) entry which is preliminary data.</text>
</comment>
<dbReference type="Proteomes" id="UP001159257">
    <property type="component" value="Unassembled WGS sequence"/>
</dbReference>
<keyword evidence="2" id="KW-1185">Reference proteome</keyword>
<evidence type="ECO:0008006" key="3">
    <source>
        <dbReference type="Google" id="ProtNLM"/>
    </source>
</evidence>
<dbReference type="SUPFAM" id="SSF53474">
    <property type="entry name" value="alpha/beta-Hydrolases"/>
    <property type="match status" value="1"/>
</dbReference>
<evidence type="ECO:0000313" key="1">
    <source>
        <dbReference type="EMBL" id="SMR73098.1"/>
    </source>
</evidence>
<dbReference type="InterPro" id="IPR029058">
    <property type="entry name" value="AB_hydrolase_fold"/>
</dbReference>
<organism evidence="1 2">
    <name type="scientific">Marinobacterium sediminicola</name>
    <dbReference type="NCBI Taxonomy" id="518898"/>
    <lineage>
        <taxon>Bacteria</taxon>
        <taxon>Pseudomonadati</taxon>
        <taxon>Pseudomonadota</taxon>
        <taxon>Gammaproteobacteria</taxon>
        <taxon>Oceanospirillales</taxon>
        <taxon>Oceanospirillaceae</taxon>
        <taxon>Marinobacterium</taxon>
    </lineage>
</organism>